<comment type="caution">
    <text evidence="2">The sequence shown here is derived from an EMBL/GenBank/DDBJ whole genome shotgun (WGS) entry which is preliminary data.</text>
</comment>
<dbReference type="Proteomes" id="UP000612362">
    <property type="component" value="Unassembled WGS sequence"/>
</dbReference>
<reference evidence="2" key="1">
    <citation type="submission" date="2020-10" db="EMBL/GenBank/DDBJ databases">
        <title>Taxonomic study of unclassified bacteria belonging to the class Ktedonobacteria.</title>
        <authorList>
            <person name="Yabe S."/>
            <person name="Wang C.M."/>
            <person name="Zheng Y."/>
            <person name="Sakai Y."/>
            <person name="Cavaletti L."/>
            <person name="Monciardini P."/>
            <person name="Donadio S."/>
        </authorList>
    </citation>
    <scope>NUCLEOTIDE SEQUENCE</scope>
    <source>
        <strain evidence="2">SOSP1-1</strain>
    </source>
</reference>
<protein>
    <submittedName>
        <fullName evidence="2">Uncharacterized protein</fullName>
    </submittedName>
</protein>
<keyword evidence="1" id="KW-0472">Membrane</keyword>
<organism evidence="2 3">
    <name type="scientific">Ktedonospora formicarum</name>
    <dbReference type="NCBI Taxonomy" id="2778364"/>
    <lineage>
        <taxon>Bacteria</taxon>
        <taxon>Bacillati</taxon>
        <taxon>Chloroflexota</taxon>
        <taxon>Ktedonobacteria</taxon>
        <taxon>Ktedonobacterales</taxon>
        <taxon>Ktedonobacteraceae</taxon>
        <taxon>Ktedonospora</taxon>
    </lineage>
</organism>
<evidence type="ECO:0000256" key="1">
    <source>
        <dbReference type="SAM" id="Phobius"/>
    </source>
</evidence>
<keyword evidence="3" id="KW-1185">Reference proteome</keyword>
<proteinExistence type="predicted"/>
<keyword evidence="1" id="KW-0812">Transmembrane</keyword>
<evidence type="ECO:0000313" key="3">
    <source>
        <dbReference type="Proteomes" id="UP000612362"/>
    </source>
</evidence>
<dbReference type="EMBL" id="BNJF01000005">
    <property type="protein sequence ID" value="GHO49468.1"/>
    <property type="molecule type" value="Genomic_DNA"/>
</dbReference>
<dbReference type="AlphaFoldDB" id="A0A8J3MX80"/>
<dbReference type="RefSeq" id="WP_220198586.1">
    <property type="nucleotide sequence ID" value="NZ_BNJF01000005.1"/>
</dbReference>
<gene>
    <name evidence="2" type="ORF">KSX_76310</name>
</gene>
<keyword evidence="1" id="KW-1133">Transmembrane helix</keyword>
<accession>A0A8J3MX80</accession>
<name>A0A8J3MX80_9CHLR</name>
<sequence length="61" mass="6763">MKNRTLGAQEKQGYSVGELLALTVPLMSAVVSIAWAVATYFIVREVQQARVEIARIEAEKK</sequence>
<feature type="transmembrane region" description="Helical" evidence="1">
    <location>
        <begin position="20"/>
        <end position="43"/>
    </location>
</feature>
<evidence type="ECO:0000313" key="2">
    <source>
        <dbReference type="EMBL" id="GHO49468.1"/>
    </source>
</evidence>